<dbReference type="SUPFAM" id="SSF55073">
    <property type="entry name" value="Nucleotide cyclase"/>
    <property type="match status" value="1"/>
</dbReference>
<organism evidence="9">
    <name type="scientific">Polaromonas hydrogenivorans</name>
    <dbReference type="NCBI Taxonomy" id="335476"/>
    <lineage>
        <taxon>Bacteria</taxon>
        <taxon>Pseudomonadati</taxon>
        <taxon>Pseudomonadota</taxon>
        <taxon>Betaproteobacteria</taxon>
        <taxon>Burkholderiales</taxon>
        <taxon>Comamonadaceae</taxon>
        <taxon>Polaromonas</taxon>
    </lineage>
</organism>
<dbReference type="PROSITE" id="PS50125">
    <property type="entry name" value="GUANYLATE_CYCLASE_2"/>
    <property type="match status" value="1"/>
</dbReference>
<evidence type="ECO:0000259" key="8">
    <source>
        <dbReference type="PROSITE" id="PS50125"/>
    </source>
</evidence>
<dbReference type="GO" id="GO:0000976">
    <property type="term" value="F:transcription cis-regulatory region binding"/>
    <property type="evidence" value="ECO:0007669"/>
    <property type="project" value="TreeGrafter"/>
</dbReference>
<dbReference type="GO" id="GO:0000156">
    <property type="term" value="F:phosphorelay response regulator activity"/>
    <property type="evidence" value="ECO:0007669"/>
    <property type="project" value="TreeGrafter"/>
</dbReference>
<evidence type="ECO:0000259" key="7">
    <source>
        <dbReference type="PROSITE" id="PS50110"/>
    </source>
</evidence>
<dbReference type="Gene3D" id="3.40.50.2300">
    <property type="match status" value="1"/>
</dbReference>
<sequence length="370" mass="39863">MALIVVIDDDAGTRLLVSQVLKKEGHKVMSAEDGAKGLDLIREHKPDLVVSDVQMPLMDGFEVLDQVRSDAALAATAVILLTSLQDRSYMRLGMTTGADDYLTKPFAPQELREAVSAQLNKRDRADAMRTQVVDKAVQLALDEQRHKIGALYETRMVQALSEQWPDSSAAQGNERFASATVLYADMRDYGLWTQALSSTELSEIIQQLYSSVGDTVYLFGAHYMQFVGDGMLCVFVDAADTNSVNHGLRAARAALGLVSATRRIDAHVQKNLAGRGLPNFSLGVALHSGPVAFASLDGLISRTGQTTPVGDTVAAALKLFQGEPRLSWTVAASVQAVRLVTGAVRTGQRALVQVPGRSQPMDVLEILGLA</sequence>
<keyword evidence="3" id="KW-0805">Transcription regulation</keyword>
<dbReference type="InterPro" id="IPR001054">
    <property type="entry name" value="A/G_cyclase"/>
</dbReference>
<keyword evidence="5" id="KW-0804">Transcription</keyword>
<dbReference type="GO" id="GO:0004016">
    <property type="term" value="F:adenylate cyclase activity"/>
    <property type="evidence" value="ECO:0007669"/>
    <property type="project" value="UniProtKB-ARBA"/>
</dbReference>
<evidence type="ECO:0000256" key="3">
    <source>
        <dbReference type="ARBA" id="ARBA00023015"/>
    </source>
</evidence>
<dbReference type="AlphaFoldDB" id="A0AAU7LQF3"/>
<dbReference type="RefSeq" id="WP_349278774.1">
    <property type="nucleotide sequence ID" value="NZ_CBCSCU010000026.1"/>
</dbReference>
<dbReference type="PROSITE" id="PS50110">
    <property type="entry name" value="RESPONSE_REGULATORY"/>
    <property type="match status" value="1"/>
</dbReference>
<dbReference type="Pfam" id="PF00072">
    <property type="entry name" value="Response_reg"/>
    <property type="match status" value="1"/>
</dbReference>
<keyword evidence="1 6" id="KW-0597">Phosphoprotein</keyword>
<evidence type="ECO:0000256" key="4">
    <source>
        <dbReference type="ARBA" id="ARBA00023125"/>
    </source>
</evidence>
<dbReference type="GO" id="GO:0006355">
    <property type="term" value="P:regulation of DNA-templated transcription"/>
    <property type="evidence" value="ECO:0007669"/>
    <property type="project" value="TreeGrafter"/>
</dbReference>
<dbReference type="SUPFAM" id="SSF52172">
    <property type="entry name" value="CheY-like"/>
    <property type="match status" value="1"/>
</dbReference>
<dbReference type="GO" id="GO:0009190">
    <property type="term" value="P:cyclic nucleotide biosynthetic process"/>
    <property type="evidence" value="ECO:0007669"/>
    <property type="project" value="InterPro"/>
</dbReference>
<gene>
    <name evidence="9" type="ORF">ABLV49_18590</name>
</gene>
<dbReference type="PANTHER" id="PTHR48111:SF1">
    <property type="entry name" value="TWO-COMPONENT RESPONSE REGULATOR ORR33"/>
    <property type="match status" value="1"/>
</dbReference>
<reference evidence="9" key="1">
    <citation type="submission" date="2024-05" db="EMBL/GenBank/DDBJ databases">
        <authorList>
            <person name="Bunk B."/>
            <person name="Swiderski J."/>
            <person name="Sproer C."/>
            <person name="Thiel V."/>
        </authorList>
    </citation>
    <scope>NUCLEOTIDE SEQUENCE</scope>
    <source>
        <strain evidence="9">DSM 17735</strain>
    </source>
</reference>
<dbReference type="InterPro" id="IPR011006">
    <property type="entry name" value="CheY-like_superfamily"/>
</dbReference>
<protein>
    <submittedName>
        <fullName evidence="9">Response regulator</fullName>
    </submittedName>
</protein>
<dbReference type="CDD" id="cd17574">
    <property type="entry name" value="REC_OmpR"/>
    <property type="match status" value="1"/>
</dbReference>
<dbReference type="InterPro" id="IPR039420">
    <property type="entry name" value="WalR-like"/>
</dbReference>
<dbReference type="CDD" id="cd07302">
    <property type="entry name" value="CHD"/>
    <property type="match status" value="1"/>
</dbReference>
<dbReference type="SMART" id="SM00448">
    <property type="entry name" value="REC"/>
    <property type="match status" value="1"/>
</dbReference>
<dbReference type="InterPro" id="IPR001789">
    <property type="entry name" value="Sig_transdc_resp-reg_receiver"/>
</dbReference>
<evidence type="ECO:0000256" key="2">
    <source>
        <dbReference type="ARBA" id="ARBA00023012"/>
    </source>
</evidence>
<name>A0AAU7LQF3_9BURK</name>
<dbReference type="GO" id="GO:0032993">
    <property type="term" value="C:protein-DNA complex"/>
    <property type="evidence" value="ECO:0007669"/>
    <property type="project" value="TreeGrafter"/>
</dbReference>
<evidence type="ECO:0000256" key="1">
    <source>
        <dbReference type="ARBA" id="ARBA00022553"/>
    </source>
</evidence>
<evidence type="ECO:0000256" key="5">
    <source>
        <dbReference type="ARBA" id="ARBA00023163"/>
    </source>
</evidence>
<keyword evidence="4" id="KW-0238">DNA-binding</keyword>
<keyword evidence="2" id="KW-0902">Two-component regulatory system</keyword>
<dbReference type="InterPro" id="IPR029787">
    <property type="entry name" value="Nucleotide_cyclase"/>
</dbReference>
<proteinExistence type="predicted"/>
<evidence type="ECO:0000313" key="9">
    <source>
        <dbReference type="EMBL" id="XBP69859.1"/>
    </source>
</evidence>
<dbReference type="Gene3D" id="3.30.70.1230">
    <property type="entry name" value="Nucleotide cyclase"/>
    <property type="match status" value="1"/>
</dbReference>
<feature type="domain" description="Response regulatory" evidence="7">
    <location>
        <begin position="3"/>
        <end position="119"/>
    </location>
</feature>
<feature type="domain" description="Guanylate cyclase" evidence="8">
    <location>
        <begin position="180"/>
        <end position="320"/>
    </location>
</feature>
<dbReference type="PANTHER" id="PTHR48111">
    <property type="entry name" value="REGULATOR OF RPOS"/>
    <property type="match status" value="1"/>
</dbReference>
<evidence type="ECO:0000256" key="6">
    <source>
        <dbReference type="PROSITE-ProRule" id="PRU00169"/>
    </source>
</evidence>
<dbReference type="EMBL" id="CP157675">
    <property type="protein sequence ID" value="XBP69859.1"/>
    <property type="molecule type" value="Genomic_DNA"/>
</dbReference>
<accession>A0AAU7LQF3</accession>
<dbReference type="SMART" id="SM00044">
    <property type="entry name" value="CYCc"/>
    <property type="match status" value="1"/>
</dbReference>
<feature type="modified residue" description="4-aspartylphosphate" evidence="6">
    <location>
        <position position="52"/>
    </location>
</feature>
<dbReference type="GO" id="GO:0005829">
    <property type="term" value="C:cytosol"/>
    <property type="evidence" value="ECO:0007669"/>
    <property type="project" value="TreeGrafter"/>
</dbReference>